<comment type="subcellular location">
    <subcellularLocation>
        <location evidence="1">Cell membrane</location>
        <topology evidence="1">Multi-pass membrane protein</topology>
    </subcellularLocation>
</comment>
<comment type="similarity">
    <text evidence="6">Belongs to the ABC-4 integral membrane protein family.</text>
</comment>
<dbReference type="RefSeq" id="WP_084424687.1">
    <property type="nucleotide sequence ID" value="NZ_FWXV01000001.1"/>
</dbReference>
<feature type="transmembrane region" description="Helical" evidence="7">
    <location>
        <begin position="470"/>
        <end position="492"/>
    </location>
</feature>
<dbReference type="GO" id="GO:0005886">
    <property type="term" value="C:plasma membrane"/>
    <property type="evidence" value="ECO:0007669"/>
    <property type="project" value="UniProtKB-SubCell"/>
</dbReference>
<feature type="transmembrane region" description="Helical" evidence="7">
    <location>
        <begin position="244"/>
        <end position="268"/>
    </location>
</feature>
<evidence type="ECO:0000256" key="2">
    <source>
        <dbReference type="ARBA" id="ARBA00022475"/>
    </source>
</evidence>
<keyword evidence="10" id="KW-1185">Reference proteome</keyword>
<dbReference type="PANTHER" id="PTHR30572:SF4">
    <property type="entry name" value="ABC TRANSPORTER PERMEASE YTRF"/>
    <property type="match status" value="1"/>
</dbReference>
<proteinExistence type="inferred from homology"/>
<dbReference type="EMBL" id="FWXV01000001">
    <property type="protein sequence ID" value="SMC60532.1"/>
    <property type="molecule type" value="Genomic_DNA"/>
</dbReference>
<keyword evidence="2" id="KW-1003">Cell membrane</keyword>
<dbReference type="InterPro" id="IPR050250">
    <property type="entry name" value="Macrolide_Exporter_MacB"/>
</dbReference>
<dbReference type="PANTHER" id="PTHR30572">
    <property type="entry name" value="MEMBRANE COMPONENT OF TRANSPORTER-RELATED"/>
    <property type="match status" value="1"/>
</dbReference>
<evidence type="ECO:0000313" key="10">
    <source>
        <dbReference type="Proteomes" id="UP000192674"/>
    </source>
</evidence>
<feature type="transmembrane region" description="Helical" evidence="7">
    <location>
        <begin position="782"/>
        <end position="808"/>
    </location>
</feature>
<evidence type="ECO:0000256" key="6">
    <source>
        <dbReference type="ARBA" id="ARBA00038076"/>
    </source>
</evidence>
<evidence type="ECO:0000256" key="7">
    <source>
        <dbReference type="SAM" id="Phobius"/>
    </source>
</evidence>
<dbReference type="AlphaFoldDB" id="A0A1Y5X1Z6"/>
<keyword evidence="3 7" id="KW-0812">Transmembrane</keyword>
<feature type="domain" description="ABC3 transporter permease C-terminal" evidence="8">
    <location>
        <begin position="697"/>
        <end position="810"/>
    </location>
</feature>
<keyword evidence="5 7" id="KW-0472">Membrane</keyword>
<protein>
    <submittedName>
        <fullName evidence="9">Putative ABC transport system permease protein</fullName>
    </submittedName>
</protein>
<feature type="transmembrane region" description="Helical" evidence="7">
    <location>
        <begin position="300"/>
        <end position="322"/>
    </location>
</feature>
<evidence type="ECO:0000259" key="8">
    <source>
        <dbReference type="Pfam" id="PF02687"/>
    </source>
</evidence>
<feature type="domain" description="ABC3 transporter permease C-terminal" evidence="8">
    <location>
        <begin position="251"/>
        <end position="371"/>
    </location>
</feature>
<accession>A0A1Y5X1Z6</accession>
<dbReference type="InterPro" id="IPR003838">
    <property type="entry name" value="ABC3_permease_C"/>
</dbReference>
<dbReference type="GO" id="GO:0022857">
    <property type="term" value="F:transmembrane transporter activity"/>
    <property type="evidence" value="ECO:0007669"/>
    <property type="project" value="TreeGrafter"/>
</dbReference>
<feature type="transmembrane region" description="Helical" evidence="7">
    <location>
        <begin position="696"/>
        <end position="717"/>
    </location>
</feature>
<feature type="transmembrane region" description="Helical" evidence="7">
    <location>
        <begin position="738"/>
        <end position="762"/>
    </location>
</feature>
<feature type="transmembrane region" description="Helical" evidence="7">
    <location>
        <begin position="342"/>
        <end position="362"/>
    </location>
</feature>
<feature type="transmembrane region" description="Helical" evidence="7">
    <location>
        <begin position="423"/>
        <end position="449"/>
    </location>
</feature>
<evidence type="ECO:0000313" key="9">
    <source>
        <dbReference type="EMBL" id="SMC60532.1"/>
    </source>
</evidence>
<organism evidence="9 10">
    <name type="scientific">Kibdelosporangium aridum</name>
    <dbReference type="NCBI Taxonomy" id="2030"/>
    <lineage>
        <taxon>Bacteria</taxon>
        <taxon>Bacillati</taxon>
        <taxon>Actinomycetota</taxon>
        <taxon>Actinomycetes</taxon>
        <taxon>Pseudonocardiales</taxon>
        <taxon>Pseudonocardiaceae</taxon>
        <taxon>Kibdelosporangium</taxon>
    </lineage>
</organism>
<feature type="transmembrane region" description="Helical" evidence="7">
    <location>
        <begin position="391"/>
        <end position="411"/>
    </location>
</feature>
<dbReference type="Pfam" id="PF02687">
    <property type="entry name" value="FtsX"/>
    <property type="match status" value="2"/>
</dbReference>
<dbReference type="OrthoDB" id="3223244at2"/>
<evidence type="ECO:0000256" key="3">
    <source>
        <dbReference type="ARBA" id="ARBA00022692"/>
    </source>
</evidence>
<dbReference type="Proteomes" id="UP000192674">
    <property type="component" value="Unassembled WGS sequence"/>
</dbReference>
<evidence type="ECO:0000256" key="4">
    <source>
        <dbReference type="ARBA" id="ARBA00022989"/>
    </source>
</evidence>
<sequence length="819" mass="84618">MLRLTLRTLRYRKGGFVATFIALFFGAAIVMACGGLMETGIRTAIPPQRLAGADAVIIADRSIRLATDDVPDEDGDVDYEYSMLTEDIPVDASVAAKASAVAGVARVVQDVAFPVSLAGASTTGHNWASASLAGLDGAAPRQGQVVVPASSGAQAGSRVDISVRGKITPFTVSGTSGQPVVYFADSDAQRLGKLMALGVVAAPGTDTSALGVRLEEALGTTVTVLTGDERGVAEYPKAAEQSEMLITLSAVFGGFAVMVSMLVVASTFSVSVQQRKREIALLRAIGTTPGQIRRMIFMEALVVSVLATLAAWFPGALVGELLFERLAEYGVASPVVQFHQGWIPSIVGVGTALLAGLIAALAGARRASRTRPTEALAEAALQRKWLTPARLIFAIISCGGGVALGIVSVTAMSGPIAASTAGPAVLCWAIGFTLLAPGATKAVMALLRLPIRALTKVPGSLAANNTRMRAVKLASAVAPVMLASGFAFAQIYTQTTSAESAQRAYTQDLRADAVLVSATGGFSPDVVDTVRSLPGVTAASEWVTSMGFIESPYDPELSDEGLELQGITASGASLTAVPVVSGALKDLSGDTIALPADHAASMGLGVGDKLTMRYGDGQTSRVTVVALIKPRQGYEIALSPAATLAQHTSAGVARQIMVSGDTSAVAARFPNDRLADRSTLTEAYAADLETQAMINYLLAGMIILYTAISVINTLVVETSDRRREFGLLRLSGARRGQVLRMVGVEGAAITLAGLILGTIVSAGTLVPFSLAALDSVVPYGPIWIYLAVSAAAGLLTMTATMIPAWVALRTRPADTVAVQ</sequence>
<dbReference type="PROSITE" id="PS51257">
    <property type="entry name" value="PROKAR_LIPOPROTEIN"/>
    <property type="match status" value="1"/>
</dbReference>
<keyword evidence="4 7" id="KW-1133">Transmembrane helix</keyword>
<evidence type="ECO:0000256" key="1">
    <source>
        <dbReference type="ARBA" id="ARBA00004651"/>
    </source>
</evidence>
<gene>
    <name evidence="9" type="ORF">SAMN05661093_00859</name>
</gene>
<reference evidence="9 10" key="1">
    <citation type="submission" date="2017-04" db="EMBL/GenBank/DDBJ databases">
        <authorList>
            <person name="Afonso C.L."/>
            <person name="Miller P.J."/>
            <person name="Scott M.A."/>
            <person name="Spackman E."/>
            <person name="Goraichik I."/>
            <person name="Dimitrov K.M."/>
            <person name="Suarez D.L."/>
            <person name="Swayne D.E."/>
        </authorList>
    </citation>
    <scope>NUCLEOTIDE SEQUENCE [LARGE SCALE GENOMIC DNA]</scope>
    <source>
        <strain evidence="9 10">DSM 43828</strain>
    </source>
</reference>
<evidence type="ECO:0000256" key="5">
    <source>
        <dbReference type="ARBA" id="ARBA00023136"/>
    </source>
</evidence>
<name>A0A1Y5X1Z6_KIBAR</name>